<dbReference type="AlphaFoldDB" id="A0A6G8Q168"/>
<evidence type="ECO:0000259" key="5">
    <source>
        <dbReference type="PROSITE" id="PS51935"/>
    </source>
</evidence>
<evidence type="ECO:0000256" key="2">
    <source>
        <dbReference type="ARBA" id="ARBA00022670"/>
    </source>
</evidence>
<accession>A0A6G8Q168</accession>
<evidence type="ECO:0000313" key="7">
    <source>
        <dbReference type="Proteomes" id="UP000502706"/>
    </source>
</evidence>
<gene>
    <name evidence="6" type="ORF">GBA65_17740</name>
</gene>
<protein>
    <recommendedName>
        <fullName evidence="5">NlpC/P60 domain-containing protein</fullName>
    </recommendedName>
</protein>
<feature type="domain" description="NlpC/P60" evidence="5">
    <location>
        <begin position="73"/>
        <end position="187"/>
    </location>
</feature>
<dbReference type="GO" id="GO:0006508">
    <property type="term" value="P:proteolysis"/>
    <property type="evidence" value="ECO:0007669"/>
    <property type="project" value="UniProtKB-KW"/>
</dbReference>
<dbReference type="Proteomes" id="UP000502706">
    <property type="component" value="Chromosome"/>
</dbReference>
<evidence type="ECO:0000313" key="6">
    <source>
        <dbReference type="EMBL" id="QIN80057.1"/>
    </source>
</evidence>
<keyword evidence="7" id="KW-1185">Reference proteome</keyword>
<dbReference type="Gene3D" id="3.90.1720.10">
    <property type="entry name" value="endopeptidase domain like (from Nostoc punctiforme)"/>
    <property type="match status" value="1"/>
</dbReference>
<proteinExistence type="inferred from homology"/>
<dbReference type="EMBL" id="CP045121">
    <property type="protein sequence ID" value="QIN80057.1"/>
    <property type="molecule type" value="Genomic_DNA"/>
</dbReference>
<dbReference type="InterPro" id="IPR051794">
    <property type="entry name" value="PG_Endopeptidase_C40"/>
</dbReference>
<dbReference type="InterPro" id="IPR000064">
    <property type="entry name" value="NLP_P60_dom"/>
</dbReference>
<name>A0A6G8Q168_9ACTN</name>
<evidence type="ECO:0000256" key="4">
    <source>
        <dbReference type="ARBA" id="ARBA00022807"/>
    </source>
</evidence>
<evidence type="ECO:0000256" key="1">
    <source>
        <dbReference type="ARBA" id="ARBA00007074"/>
    </source>
</evidence>
<dbReference type="PANTHER" id="PTHR47359">
    <property type="entry name" value="PEPTIDOGLYCAN DL-ENDOPEPTIDASE CWLO"/>
    <property type="match status" value="1"/>
</dbReference>
<dbReference type="KEGG" id="rmar:GBA65_17740"/>
<keyword evidence="4" id="KW-0788">Thiol protease</keyword>
<comment type="similarity">
    <text evidence="1">Belongs to the peptidase C40 family.</text>
</comment>
<dbReference type="SUPFAM" id="SSF54001">
    <property type="entry name" value="Cysteine proteinases"/>
    <property type="match status" value="1"/>
</dbReference>
<evidence type="ECO:0000256" key="3">
    <source>
        <dbReference type="ARBA" id="ARBA00022801"/>
    </source>
</evidence>
<dbReference type="Pfam" id="PF00877">
    <property type="entry name" value="NLPC_P60"/>
    <property type="match status" value="1"/>
</dbReference>
<dbReference type="PANTHER" id="PTHR47359:SF3">
    <property type="entry name" value="NLP_P60 DOMAIN-CONTAINING PROTEIN-RELATED"/>
    <property type="match status" value="1"/>
</dbReference>
<keyword evidence="3" id="KW-0378">Hydrolase</keyword>
<dbReference type="GO" id="GO:0008234">
    <property type="term" value="F:cysteine-type peptidase activity"/>
    <property type="evidence" value="ECO:0007669"/>
    <property type="project" value="UniProtKB-KW"/>
</dbReference>
<sequence length="187" mass="19633">MGGGEGGCVAEGLSLGYRAVGGGISRDPTQEDIGITGRSLDSVLSRTKITVLLGLVAMLVTAFAISANAQSTGYASYGTVAIGEAQVGKPFAYGTDGPDTFSCSGLMRYILRTSGIDYDAPWTPEDYLYRYAPVAPGDLQPGDIVIYPNWATMYVGNGQLLNANEWQGVVTYTPMAYAGEPVGIVRP</sequence>
<keyword evidence="2" id="KW-0645">Protease</keyword>
<organism evidence="6 7">
    <name type="scientific">Rubrobacter marinus</name>
    <dbReference type="NCBI Taxonomy" id="2653852"/>
    <lineage>
        <taxon>Bacteria</taxon>
        <taxon>Bacillati</taxon>
        <taxon>Actinomycetota</taxon>
        <taxon>Rubrobacteria</taxon>
        <taxon>Rubrobacterales</taxon>
        <taxon>Rubrobacteraceae</taxon>
        <taxon>Rubrobacter</taxon>
    </lineage>
</organism>
<reference evidence="6 7" key="1">
    <citation type="submission" date="2019-10" db="EMBL/GenBank/DDBJ databases">
        <title>Rubrobacter sp nov SCSIO 52915 isolated from a deep-sea sediment in the South China Sea.</title>
        <authorList>
            <person name="Chen R.W."/>
        </authorList>
    </citation>
    <scope>NUCLEOTIDE SEQUENCE [LARGE SCALE GENOMIC DNA]</scope>
    <source>
        <strain evidence="6 7">SCSIO 52915</strain>
    </source>
</reference>
<dbReference type="PROSITE" id="PS51935">
    <property type="entry name" value="NLPC_P60"/>
    <property type="match status" value="1"/>
</dbReference>
<dbReference type="InterPro" id="IPR038765">
    <property type="entry name" value="Papain-like_cys_pep_sf"/>
</dbReference>